<keyword evidence="8" id="KW-1185">Reference proteome</keyword>
<dbReference type="Pfam" id="PF03323">
    <property type="entry name" value="GerA"/>
    <property type="match status" value="1"/>
</dbReference>
<dbReference type="Proteomes" id="UP000094580">
    <property type="component" value="Unassembled WGS sequence"/>
</dbReference>
<sequence>MRLGYPKRSRQSKEVKAPVVLSSDLHKNLQNINHELQYCADLIVREFEVGETKKRKMALVHLQGISNGDTISQFIVDPILHKWKNMILDNLSEINFFNEMKDNTFDVPQVKTENEWNNIMMAVLNGDTAIFIDNQLKVLLIDTKSGQFRSVSESTGQTIIRGPKDSFTESIATNMSLLRYRLRSAQFKMEMIKVGDVTNTSVVISYLDDKVDQDILHTIKEKLKNAKVNGVLESINIEYLIESKPLSPFPTVLDSERPDVIAANLLEGRIGIIVDGSPMGLVLPATLPMFFQSPDDYNQRYIVGTFLRFLRFTAFFTSLLVSALYLALITHHRSMIPTPLLVSLAAQRESVPFPAIVELLLMEFAFEIIREASIRSPRVLASTVSIVGALVIGQAVVQAGIISTAMIIFVSITGISSFTLPYYSVAASARLLRYLFILSAGIAGLYGIALMFLFWLVHLNTLDSFGVPYLMPVSPLSIRDNEDNFIRLPWKNLKTSSKDFVPESTRMRKQQKNKNGEDNES</sequence>
<evidence type="ECO:0000256" key="4">
    <source>
        <dbReference type="PIRNR" id="PIRNR005690"/>
    </source>
</evidence>
<dbReference type="InterPro" id="IPR004995">
    <property type="entry name" value="Spore_Ger"/>
</dbReference>
<feature type="transmembrane region" description="Helical" evidence="6">
    <location>
        <begin position="402"/>
        <end position="423"/>
    </location>
</feature>
<comment type="caution">
    <text evidence="7">The sequence shown here is derived from an EMBL/GenBank/DDBJ whole genome shotgun (WGS) entry which is preliminary data.</text>
</comment>
<evidence type="ECO:0000256" key="2">
    <source>
        <dbReference type="ARBA" id="ARBA00005278"/>
    </source>
</evidence>
<evidence type="ECO:0000313" key="8">
    <source>
        <dbReference type="Proteomes" id="UP000094580"/>
    </source>
</evidence>
<protein>
    <recommendedName>
        <fullName evidence="9">Spore germination protein</fullName>
    </recommendedName>
</protein>
<keyword evidence="6" id="KW-0812">Transmembrane</keyword>
<evidence type="ECO:0000313" key="7">
    <source>
        <dbReference type="EMBL" id="ODG89653.1"/>
    </source>
</evidence>
<evidence type="ECO:0008006" key="9">
    <source>
        <dbReference type="Google" id="ProtNLM"/>
    </source>
</evidence>
<feature type="region of interest" description="Disordered" evidence="5">
    <location>
        <begin position="499"/>
        <end position="521"/>
    </location>
</feature>
<evidence type="ECO:0000256" key="6">
    <source>
        <dbReference type="SAM" id="Phobius"/>
    </source>
</evidence>
<comment type="subcellular location">
    <subcellularLocation>
        <location evidence="4">Cell membrane</location>
    </subcellularLocation>
    <subcellularLocation>
        <location evidence="1">Membrane</location>
        <topology evidence="1">Multi-pass membrane protein</topology>
    </subcellularLocation>
</comment>
<feature type="transmembrane region" description="Helical" evidence="6">
    <location>
        <begin position="435"/>
        <end position="457"/>
    </location>
</feature>
<dbReference type="PANTHER" id="PTHR22550:SF5">
    <property type="entry name" value="LEUCINE ZIPPER PROTEIN 4"/>
    <property type="match status" value="1"/>
</dbReference>
<dbReference type="PANTHER" id="PTHR22550">
    <property type="entry name" value="SPORE GERMINATION PROTEIN"/>
    <property type="match status" value="1"/>
</dbReference>
<keyword evidence="6" id="KW-1133">Transmembrane helix</keyword>
<feature type="transmembrane region" description="Helical" evidence="6">
    <location>
        <begin position="378"/>
        <end position="396"/>
    </location>
</feature>
<dbReference type="RefSeq" id="WP_069035436.1">
    <property type="nucleotide sequence ID" value="NZ_MDKC01000037.1"/>
</dbReference>
<gene>
    <name evidence="7" type="ORF">BED47_14650</name>
</gene>
<dbReference type="EMBL" id="MDKC01000037">
    <property type="protein sequence ID" value="ODG89653.1"/>
    <property type="molecule type" value="Genomic_DNA"/>
</dbReference>
<name>A0ABX2ZIX7_9BACI</name>
<dbReference type="InterPro" id="IPR050768">
    <property type="entry name" value="UPF0353/GerABKA_families"/>
</dbReference>
<comment type="similarity">
    <text evidence="2 4">Belongs to the GerABKA family.</text>
</comment>
<organism evidence="7 8">
    <name type="scientific">Gottfriedia luciferensis</name>
    <dbReference type="NCBI Taxonomy" id="178774"/>
    <lineage>
        <taxon>Bacteria</taxon>
        <taxon>Bacillati</taxon>
        <taxon>Bacillota</taxon>
        <taxon>Bacilli</taxon>
        <taxon>Bacillales</taxon>
        <taxon>Bacillaceae</taxon>
        <taxon>Gottfriedia</taxon>
    </lineage>
</organism>
<feature type="transmembrane region" description="Helical" evidence="6">
    <location>
        <begin position="309"/>
        <end position="330"/>
    </location>
</feature>
<accession>A0ABX2ZIX7</accession>
<keyword evidence="3 4" id="KW-0472">Membrane</keyword>
<evidence type="ECO:0000256" key="5">
    <source>
        <dbReference type="SAM" id="MobiDB-lite"/>
    </source>
</evidence>
<evidence type="ECO:0000256" key="1">
    <source>
        <dbReference type="ARBA" id="ARBA00004141"/>
    </source>
</evidence>
<proteinExistence type="inferred from homology"/>
<reference evidence="7 8" key="1">
    <citation type="submission" date="2016-07" db="EMBL/GenBank/DDBJ databases">
        <authorList>
            <person name="Townsley L."/>
            <person name="Shank E.A."/>
        </authorList>
    </citation>
    <scope>NUCLEOTIDE SEQUENCE [LARGE SCALE GENOMIC DNA]</scope>
    <source>
        <strain evidence="7 8">CH01</strain>
    </source>
</reference>
<dbReference type="PIRSF" id="PIRSF005690">
    <property type="entry name" value="GerBA"/>
    <property type="match status" value="1"/>
</dbReference>
<evidence type="ECO:0000256" key="3">
    <source>
        <dbReference type="ARBA" id="ARBA00023136"/>
    </source>
</evidence>